<keyword evidence="2 4" id="KW-0238">DNA-binding</keyword>
<sequence>MARTARGRATREAFREGARRVFTRDGYLNARLSDIAAEAGRSPALLYQHYDGKEALLAELAEDFSEQLQAKIAEPYRSGLTPIAALREAIRLFWLHYREHLAEVIGISQAAMIDPAFAARWREIHRSATELIASGIRAAQAAGYCPGLHPDIAASALAAMIEQFCLTWQYQNDNPEFELTDETAVETLWQLWGHAVYWIDPLPATADAEPHSAPPPTG</sequence>
<dbReference type="PRINTS" id="PR00455">
    <property type="entry name" value="HTHTETR"/>
</dbReference>
<evidence type="ECO:0000313" key="7">
    <source>
        <dbReference type="Proteomes" id="UP000565711"/>
    </source>
</evidence>
<organism evidence="6 7">
    <name type="scientific">Nocardia vermiculata</name>
    <dbReference type="NCBI Taxonomy" id="257274"/>
    <lineage>
        <taxon>Bacteria</taxon>
        <taxon>Bacillati</taxon>
        <taxon>Actinomycetota</taxon>
        <taxon>Actinomycetes</taxon>
        <taxon>Mycobacteriales</taxon>
        <taxon>Nocardiaceae</taxon>
        <taxon>Nocardia</taxon>
    </lineage>
</organism>
<dbReference type="SUPFAM" id="SSF48498">
    <property type="entry name" value="Tetracyclin repressor-like, C-terminal domain"/>
    <property type="match status" value="1"/>
</dbReference>
<keyword evidence="3" id="KW-0804">Transcription</keyword>
<dbReference type="PANTHER" id="PTHR30055:SF234">
    <property type="entry name" value="HTH-TYPE TRANSCRIPTIONAL REGULATOR BETI"/>
    <property type="match status" value="1"/>
</dbReference>
<dbReference type="EMBL" id="JAAXOP010000007">
    <property type="protein sequence ID" value="NKY51581.1"/>
    <property type="molecule type" value="Genomic_DNA"/>
</dbReference>
<comment type="caution">
    <text evidence="6">The sequence shown here is derived from an EMBL/GenBank/DDBJ whole genome shotgun (WGS) entry which is preliminary data.</text>
</comment>
<gene>
    <name evidence="6" type="ORF">HGA08_15250</name>
</gene>
<dbReference type="PANTHER" id="PTHR30055">
    <property type="entry name" value="HTH-TYPE TRANSCRIPTIONAL REGULATOR RUTR"/>
    <property type="match status" value="1"/>
</dbReference>
<name>A0A846Y1L4_9NOCA</name>
<reference evidence="6 7" key="1">
    <citation type="submission" date="2020-04" db="EMBL/GenBank/DDBJ databases">
        <title>MicrobeNet Type strains.</title>
        <authorList>
            <person name="Nicholson A.C."/>
        </authorList>
    </citation>
    <scope>NUCLEOTIDE SEQUENCE [LARGE SCALE GENOMIC DNA]</scope>
    <source>
        <strain evidence="6 7">JCM 12354</strain>
    </source>
</reference>
<dbReference type="InterPro" id="IPR009057">
    <property type="entry name" value="Homeodomain-like_sf"/>
</dbReference>
<dbReference type="GO" id="GO:0000976">
    <property type="term" value="F:transcription cis-regulatory region binding"/>
    <property type="evidence" value="ECO:0007669"/>
    <property type="project" value="TreeGrafter"/>
</dbReference>
<dbReference type="Gene3D" id="1.10.357.10">
    <property type="entry name" value="Tetracycline Repressor, domain 2"/>
    <property type="match status" value="1"/>
</dbReference>
<evidence type="ECO:0000256" key="3">
    <source>
        <dbReference type="ARBA" id="ARBA00023163"/>
    </source>
</evidence>
<evidence type="ECO:0000259" key="5">
    <source>
        <dbReference type="PROSITE" id="PS50977"/>
    </source>
</evidence>
<evidence type="ECO:0000256" key="2">
    <source>
        <dbReference type="ARBA" id="ARBA00023125"/>
    </source>
</evidence>
<keyword evidence="1" id="KW-0805">Transcription regulation</keyword>
<dbReference type="Pfam" id="PF00440">
    <property type="entry name" value="TetR_N"/>
    <property type="match status" value="1"/>
</dbReference>
<dbReference type="Pfam" id="PF21313">
    <property type="entry name" value="EthR_C"/>
    <property type="match status" value="1"/>
</dbReference>
<feature type="DNA-binding region" description="H-T-H motif" evidence="4">
    <location>
        <begin position="31"/>
        <end position="50"/>
    </location>
</feature>
<dbReference type="Proteomes" id="UP000565711">
    <property type="component" value="Unassembled WGS sequence"/>
</dbReference>
<keyword evidence="7" id="KW-1185">Reference proteome</keyword>
<accession>A0A846Y1L4</accession>
<evidence type="ECO:0000313" key="6">
    <source>
        <dbReference type="EMBL" id="NKY51581.1"/>
    </source>
</evidence>
<evidence type="ECO:0000256" key="1">
    <source>
        <dbReference type="ARBA" id="ARBA00023015"/>
    </source>
</evidence>
<feature type="domain" description="HTH tetR-type" evidence="5">
    <location>
        <begin position="8"/>
        <end position="68"/>
    </location>
</feature>
<dbReference type="InterPro" id="IPR001647">
    <property type="entry name" value="HTH_TetR"/>
</dbReference>
<proteinExistence type="predicted"/>
<dbReference type="GO" id="GO:0003700">
    <property type="term" value="F:DNA-binding transcription factor activity"/>
    <property type="evidence" value="ECO:0007669"/>
    <property type="project" value="TreeGrafter"/>
</dbReference>
<dbReference type="Gene3D" id="1.10.10.60">
    <property type="entry name" value="Homeodomain-like"/>
    <property type="match status" value="1"/>
</dbReference>
<dbReference type="AlphaFoldDB" id="A0A846Y1L4"/>
<dbReference type="InterPro" id="IPR049397">
    <property type="entry name" value="EthR_C"/>
</dbReference>
<dbReference type="InterPro" id="IPR036271">
    <property type="entry name" value="Tet_transcr_reg_TetR-rel_C_sf"/>
</dbReference>
<dbReference type="InterPro" id="IPR050109">
    <property type="entry name" value="HTH-type_TetR-like_transc_reg"/>
</dbReference>
<dbReference type="SUPFAM" id="SSF46689">
    <property type="entry name" value="Homeodomain-like"/>
    <property type="match status" value="1"/>
</dbReference>
<dbReference type="RefSeq" id="WP_067874863.1">
    <property type="nucleotide sequence ID" value="NZ_JAAXOP010000007.1"/>
</dbReference>
<dbReference type="PROSITE" id="PS50977">
    <property type="entry name" value="HTH_TETR_2"/>
    <property type="match status" value="1"/>
</dbReference>
<protein>
    <submittedName>
        <fullName evidence="6">TetR/AcrR family transcriptional regulator</fullName>
    </submittedName>
</protein>
<evidence type="ECO:0000256" key="4">
    <source>
        <dbReference type="PROSITE-ProRule" id="PRU00335"/>
    </source>
</evidence>